<dbReference type="Proteomes" id="UP001140096">
    <property type="component" value="Unassembled WGS sequence"/>
</dbReference>
<gene>
    <name evidence="1" type="primary">CHMP7</name>
    <name evidence="1" type="ORF">H4S07_007167</name>
</gene>
<dbReference type="EMBL" id="JANBUP010004858">
    <property type="protein sequence ID" value="KAJ2793055.1"/>
    <property type="molecule type" value="Genomic_DNA"/>
</dbReference>
<sequence length="283" mass="30266">MESFLASVAELNNPDQRAFLYSDLDRQKIDNPDGYKEAVAFWTRLLTRACQRGLLSTTTAHAASANTDSSEDTSDKANRPLADMPSALTIDRRVLALRLVFRGDTPMGLDAVLDDMLRAGVLVPSDDYFAPPLRRWAKWLASRLLPQGIAARGPAAVLVDTAAAQEAASRLVAAHGARVTCPLTDNIMSVDEFRRTYCAALVPDAGNSAPRYAAMSAIDAHVLLKHLADTRHAATSAQLVAHHHPLLASAAAHGARATDLVKFATAGSPLGIAEADFATYQVV</sequence>
<name>A0ACC1KQ32_9FUNG</name>
<organism evidence="1 2">
    <name type="scientific">Coemansia furcata</name>
    <dbReference type="NCBI Taxonomy" id="417177"/>
    <lineage>
        <taxon>Eukaryota</taxon>
        <taxon>Fungi</taxon>
        <taxon>Fungi incertae sedis</taxon>
        <taxon>Zoopagomycota</taxon>
        <taxon>Kickxellomycotina</taxon>
        <taxon>Kickxellomycetes</taxon>
        <taxon>Kickxellales</taxon>
        <taxon>Kickxellaceae</taxon>
        <taxon>Coemansia</taxon>
    </lineage>
</organism>
<protein>
    <submittedName>
        <fullName evidence="1">Charged multivesicular body protein 7</fullName>
    </submittedName>
</protein>
<feature type="non-terminal residue" evidence="1">
    <location>
        <position position="283"/>
    </location>
</feature>
<accession>A0ACC1KQ32</accession>
<evidence type="ECO:0000313" key="1">
    <source>
        <dbReference type="EMBL" id="KAJ2793055.1"/>
    </source>
</evidence>
<keyword evidence="2" id="KW-1185">Reference proteome</keyword>
<comment type="caution">
    <text evidence="1">The sequence shown here is derived from an EMBL/GenBank/DDBJ whole genome shotgun (WGS) entry which is preliminary data.</text>
</comment>
<proteinExistence type="predicted"/>
<reference evidence="1" key="1">
    <citation type="submission" date="2022-07" db="EMBL/GenBank/DDBJ databases">
        <title>Phylogenomic reconstructions and comparative analyses of Kickxellomycotina fungi.</title>
        <authorList>
            <person name="Reynolds N.K."/>
            <person name="Stajich J.E."/>
            <person name="Barry K."/>
            <person name="Grigoriev I.V."/>
            <person name="Crous P."/>
            <person name="Smith M.E."/>
        </authorList>
    </citation>
    <scope>NUCLEOTIDE SEQUENCE</scope>
    <source>
        <strain evidence="1">CBS 102833</strain>
    </source>
</reference>
<evidence type="ECO:0000313" key="2">
    <source>
        <dbReference type="Proteomes" id="UP001140096"/>
    </source>
</evidence>